<reference evidence="2" key="1">
    <citation type="submission" date="2018-11" db="EMBL/GenBank/DDBJ databases">
        <authorList>
            <consortium name="Pathogen Informatics"/>
        </authorList>
    </citation>
    <scope>NUCLEOTIDE SEQUENCE</scope>
</reference>
<keyword evidence="1" id="KW-1133">Transmembrane helix</keyword>
<keyword evidence="3" id="KW-1185">Reference proteome</keyword>
<dbReference type="AlphaFoldDB" id="A0A448XSF2"/>
<keyword evidence="1" id="KW-0812">Transmembrane</keyword>
<organism evidence="2 3">
    <name type="scientific">Protopolystoma xenopodis</name>
    <dbReference type="NCBI Taxonomy" id="117903"/>
    <lineage>
        <taxon>Eukaryota</taxon>
        <taxon>Metazoa</taxon>
        <taxon>Spiralia</taxon>
        <taxon>Lophotrochozoa</taxon>
        <taxon>Platyhelminthes</taxon>
        <taxon>Monogenea</taxon>
        <taxon>Polyopisthocotylea</taxon>
        <taxon>Polystomatidea</taxon>
        <taxon>Polystomatidae</taxon>
        <taxon>Protopolystoma</taxon>
    </lineage>
</organism>
<sequence>SRFVTWLVVLSDHDPSLGLAFEVAGFPVYRYNQELVVNWLKKRIDTVSACIDQLPHQWMKHLIFQACDKLKSLKSICPDTFSESSSLGYAPDSKSAISQQLGLISPEMKLWLSCQVVCDYLPDDLAKTLRDSLNLSQRPDGFESAIPKPSLEYPLKSNSEVENNAPVNPKKRISVDFATQLFHFIPITILLYVSISIVWLISKIS</sequence>
<feature type="non-terminal residue" evidence="2">
    <location>
        <position position="205"/>
    </location>
</feature>
<dbReference type="EMBL" id="CAAALY010286308">
    <property type="protein sequence ID" value="VEL43877.1"/>
    <property type="molecule type" value="Genomic_DNA"/>
</dbReference>
<comment type="caution">
    <text evidence="2">The sequence shown here is derived from an EMBL/GenBank/DDBJ whole genome shotgun (WGS) entry which is preliminary data.</text>
</comment>
<dbReference type="Proteomes" id="UP000784294">
    <property type="component" value="Unassembled WGS sequence"/>
</dbReference>
<feature type="transmembrane region" description="Helical" evidence="1">
    <location>
        <begin position="181"/>
        <end position="201"/>
    </location>
</feature>
<dbReference type="Gene3D" id="1.10.20.120">
    <property type="match status" value="1"/>
</dbReference>
<evidence type="ECO:0000313" key="2">
    <source>
        <dbReference type="EMBL" id="VEL43877.1"/>
    </source>
</evidence>
<protein>
    <submittedName>
        <fullName evidence="2">Uncharacterized protein</fullName>
    </submittedName>
</protein>
<name>A0A448XSF2_9PLAT</name>
<gene>
    <name evidence="2" type="ORF">PXEA_LOCUS37317</name>
</gene>
<accession>A0A448XSF2</accession>
<evidence type="ECO:0000256" key="1">
    <source>
        <dbReference type="SAM" id="Phobius"/>
    </source>
</evidence>
<keyword evidence="1" id="KW-0472">Membrane</keyword>
<evidence type="ECO:0000313" key="3">
    <source>
        <dbReference type="Proteomes" id="UP000784294"/>
    </source>
</evidence>
<proteinExistence type="predicted"/>